<dbReference type="EMBL" id="BMUL01000012">
    <property type="protein sequence ID" value="GHA97480.1"/>
    <property type="molecule type" value="Genomic_DNA"/>
</dbReference>
<protein>
    <recommendedName>
        <fullName evidence="1">STAS domain-containing protein</fullName>
    </recommendedName>
</protein>
<evidence type="ECO:0000313" key="3">
    <source>
        <dbReference type="Proteomes" id="UP000644020"/>
    </source>
</evidence>
<reference evidence="2" key="1">
    <citation type="journal article" date="2014" name="Int. J. Syst. Evol. Microbiol.">
        <title>Complete genome sequence of Corynebacterium casei LMG S-19264T (=DSM 44701T), isolated from a smear-ripened cheese.</title>
        <authorList>
            <consortium name="US DOE Joint Genome Institute (JGI-PGF)"/>
            <person name="Walter F."/>
            <person name="Albersmeier A."/>
            <person name="Kalinowski J."/>
            <person name="Ruckert C."/>
        </authorList>
    </citation>
    <scope>NUCLEOTIDE SEQUENCE</scope>
    <source>
        <strain evidence="2">JCM 4518</strain>
    </source>
</reference>
<dbReference type="InterPro" id="IPR036513">
    <property type="entry name" value="STAS_dom_sf"/>
</dbReference>
<feature type="domain" description="STAS" evidence="1">
    <location>
        <begin position="48"/>
        <end position="143"/>
    </location>
</feature>
<dbReference type="CDD" id="cd07043">
    <property type="entry name" value="STAS_anti-anti-sigma_factors"/>
    <property type="match status" value="1"/>
</dbReference>
<dbReference type="AlphaFoldDB" id="A0A918T6L7"/>
<dbReference type="Gene3D" id="3.30.750.24">
    <property type="entry name" value="STAS domain"/>
    <property type="match status" value="1"/>
</dbReference>
<reference evidence="2" key="2">
    <citation type="submission" date="2020-09" db="EMBL/GenBank/DDBJ databases">
        <authorList>
            <person name="Sun Q."/>
            <person name="Ohkuma M."/>
        </authorList>
    </citation>
    <scope>NUCLEOTIDE SEQUENCE</scope>
    <source>
        <strain evidence="2">JCM 4518</strain>
    </source>
</reference>
<organism evidence="2 3">
    <name type="scientific">Streptomyces termitum</name>
    <dbReference type="NCBI Taxonomy" id="67368"/>
    <lineage>
        <taxon>Bacteria</taxon>
        <taxon>Bacillati</taxon>
        <taxon>Actinomycetota</taxon>
        <taxon>Actinomycetes</taxon>
        <taxon>Kitasatosporales</taxon>
        <taxon>Streptomycetaceae</taxon>
        <taxon>Streptomyces</taxon>
    </lineage>
</organism>
<accession>A0A918T6L7</accession>
<dbReference type="RefSeq" id="WP_189980474.1">
    <property type="nucleotide sequence ID" value="NZ_BMUL01000012.1"/>
</dbReference>
<evidence type="ECO:0000313" key="2">
    <source>
        <dbReference type="EMBL" id="GHA97480.1"/>
    </source>
</evidence>
<evidence type="ECO:0000259" key="1">
    <source>
        <dbReference type="PROSITE" id="PS50801"/>
    </source>
</evidence>
<name>A0A918T6L7_9ACTN</name>
<proteinExistence type="predicted"/>
<sequence>MREANDPRIPGSETRRVSLHSARRVHRAVNGCARVERAGSETSSTWFLRAAGEFDSDTVPCLREALGDARRDDAERILLDVSRVGFGDSAFLDALVEARRGPAGLVLVGPLPFRIRRLFELTGTLRLFPLVLLATDRGASGSV</sequence>
<dbReference type="Proteomes" id="UP000644020">
    <property type="component" value="Unassembled WGS sequence"/>
</dbReference>
<dbReference type="PROSITE" id="PS50801">
    <property type="entry name" value="STAS"/>
    <property type="match status" value="1"/>
</dbReference>
<keyword evidence="3" id="KW-1185">Reference proteome</keyword>
<gene>
    <name evidence="2" type="ORF">GCM10010305_46320</name>
</gene>
<dbReference type="SUPFAM" id="SSF52091">
    <property type="entry name" value="SpoIIaa-like"/>
    <property type="match status" value="1"/>
</dbReference>
<dbReference type="Pfam" id="PF13466">
    <property type="entry name" value="STAS_2"/>
    <property type="match status" value="1"/>
</dbReference>
<comment type="caution">
    <text evidence="2">The sequence shown here is derived from an EMBL/GenBank/DDBJ whole genome shotgun (WGS) entry which is preliminary data.</text>
</comment>
<dbReference type="InterPro" id="IPR002645">
    <property type="entry name" value="STAS_dom"/>
</dbReference>
<dbReference type="InterPro" id="IPR058548">
    <property type="entry name" value="MlaB-like_STAS"/>
</dbReference>